<protein>
    <recommendedName>
        <fullName evidence="2">Single-stranded-DNA-specific exonuclease RecJ</fullName>
    </recommendedName>
</protein>
<evidence type="ECO:0000256" key="4">
    <source>
        <dbReference type="ARBA" id="ARBA00022801"/>
    </source>
</evidence>
<evidence type="ECO:0000256" key="5">
    <source>
        <dbReference type="ARBA" id="ARBA00022839"/>
    </source>
</evidence>
<dbReference type="InterPro" id="IPR041122">
    <property type="entry name" value="RecJ_OB"/>
</dbReference>
<dbReference type="Gene3D" id="3.90.1640.30">
    <property type="match status" value="1"/>
</dbReference>
<dbReference type="PANTHER" id="PTHR30255">
    <property type="entry name" value="SINGLE-STRANDED-DNA-SPECIFIC EXONUCLEASE RECJ"/>
    <property type="match status" value="1"/>
</dbReference>
<dbReference type="InterPro" id="IPR038763">
    <property type="entry name" value="DHH_sf"/>
</dbReference>
<dbReference type="NCBIfam" id="TIGR00644">
    <property type="entry name" value="recJ"/>
    <property type="match status" value="1"/>
</dbReference>
<evidence type="ECO:0000256" key="1">
    <source>
        <dbReference type="ARBA" id="ARBA00005915"/>
    </source>
</evidence>
<dbReference type="GO" id="GO:0006281">
    <property type="term" value="P:DNA repair"/>
    <property type="evidence" value="ECO:0007669"/>
    <property type="project" value="InterPro"/>
</dbReference>
<evidence type="ECO:0000259" key="6">
    <source>
        <dbReference type="Pfam" id="PF01368"/>
    </source>
</evidence>
<keyword evidence="5 9" id="KW-0269">Exonuclease</keyword>
<dbReference type="Pfam" id="PF17768">
    <property type="entry name" value="RecJ_OB"/>
    <property type="match status" value="1"/>
</dbReference>
<evidence type="ECO:0000256" key="3">
    <source>
        <dbReference type="ARBA" id="ARBA00022722"/>
    </source>
</evidence>
<dbReference type="InterPro" id="IPR004610">
    <property type="entry name" value="RecJ"/>
</dbReference>
<organism evidence="9 10">
    <name type="scientific">Desulfobaculum bizertense DSM 18034</name>
    <dbReference type="NCBI Taxonomy" id="1121442"/>
    <lineage>
        <taxon>Bacteria</taxon>
        <taxon>Pseudomonadati</taxon>
        <taxon>Thermodesulfobacteriota</taxon>
        <taxon>Desulfovibrionia</taxon>
        <taxon>Desulfovibrionales</taxon>
        <taxon>Desulfovibrionaceae</taxon>
        <taxon>Desulfobaculum</taxon>
    </lineage>
</organism>
<feature type="domain" description="DDH" evidence="6">
    <location>
        <begin position="82"/>
        <end position="229"/>
    </location>
</feature>
<dbReference type="STRING" id="1121442.SAMN02745702_02196"/>
<dbReference type="InterPro" id="IPR051673">
    <property type="entry name" value="SSDNA_exonuclease_RecJ"/>
</dbReference>
<dbReference type="InterPro" id="IPR001667">
    <property type="entry name" value="DDH_dom"/>
</dbReference>
<proteinExistence type="inferred from homology"/>
<dbReference type="PANTHER" id="PTHR30255:SF2">
    <property type="entry name" value="SINGLE-STRANDED-DNA-SPECIFIC EXONUCLEASE RECJ"/>
    <property type="match status" value="1"/>
</dbReference>
<dbReference type="OrthoDB" id="9809852at2"/>
<comment type="similarity">
    <text evidence="1">Belongs to the RecJ family.</text>
</comment>
<dbReference type="Gene3D" id="3.10.310.30">
    <property type="match status" value="1"/>
</dbReference>
<dbReference type="GO" id="GO:0008409">
    <property type="term" value="F:5'-3' exonuclease activity"/>
    <property type="evidence" value="ECO:0007669"/>
    <property type="project" value="InterPro"/>
</dbReference>
<keyword evidence="3" id="KW-0540">Nuclease</keyword>
<feature type="domain" description="DHHA1" evidence="7">
    <location>
        <begin position="350"/>
        <end position="441"/>
    </location>
</feature>
<dbReference type="InterPro" id="IPR003156">
    <property type="entry name" value="DHHA1_dom"/>
</dbReference>
<dbReference type="RefSeq" id="WP_078685481.1">
    <property type="nucleotide sequence ID" value="NZ_FUYA01000007.1"/>
</dbReference>
<evidence type="ECO:0000259" key="8">
    <source>
        <dbReference type="Pfam" id="PF17768"/>
    </source>
</evidence>
<gene>
    <name evidence="9" type="ORF">SAMN02745702_02196</name>
</gene>
<dbReference type="GO" id="GO:0006310">
    <property type="term" value="P:DNA recombination"/>
    <property type="evidence" value="ECO:0007669"/>
    <property type="project" value="InterPro"/>
</dbReference>
<dbReference type="Pfam" id="PF01368">
    <property type="entry name" value="DHH"/>
    <property type="match status" value="1"/>
</dbReference>
<evidence type="ECO:0000259" key="7">
    <source>
        <dbReference type="Pfam" id="PF02272"/>
    </source>
</evidence>
<dbReference type="SUPFAM" id="SSF64182">
    <property type="entry name" value="DHH phosphoesterases"/>
    <property type="match status" value="1"/>
</dbReference>
<name>A0A1T4WFX8_9BACT</name>
<evidence type="ECO:0000313" key="9">
    <source>
        <dbReference type="EMBL" id="SKA76234.1"/>
    </source>
</evidence>
<dbReference type="Proteomes" id="UP000189733">
    <property type="component" value="Unassembled WGS sequence"/>
</dbReference>
<dbReference type="AlphaFoldDB" id="A0A1T4WFX8"/>
<dbReference type="Pfam" id="PF02272">
    <property type="entry name" value="DHHA1"/>
    <property type="match status" value="1"/>
</dbReference>
<accession>A0A1T4WFX8</accession>
<reference evidence="9 10" key="1">
    <citation type="submission" date="2017-02" db="EMBL/GenBank/DDBJ databases">
        <authorList>
            <person name="Peterson S.W."/>
        </authorList>
    </citation>
    <scope>NUCLEOTIDE SEQUENCE [LARGE SCALE GENOMIC DNA]</scope>
    <source>
        <strain evidence="9 10">DSM 18034</strain>
    </source>
</reference>
<dbReference type="GO" id="GO:0003676">
    <property type="term" value="F:nucleic acid binding"/>
    <property type="evidence" value="ECO:0007669"/>
    <property type="project" value="InterPro"/>
</dbReference>
<evidence type="ECO:0000313" key="10">
    <source>
        <dbReference type="Proteomes" id="UP000189733"/>
    </source>
</evidence>
<evidence type="ECO:0000256" key="2">
    <source>
        <dbReference type="ARBA" id="ARBA00019841"/>
    </source>
</evidence>
<feature type="domain" description="RecJ OB" evidence="8">
    <location>
        <begin position="455"/>
        <end position="561"/>
    </location>
</feature>
<keyword evidence="4" id="KW-0378">Hydrolase</keyword>
<sequence length="565" mass="61504">MSLNWIPRPQEKETPADIERRAEALHVSPRIATILWQRGMHTAEQMDTFMSPGLKHLAPLSEYPGLNEAAQILADGLLAGKKFAVWGDYDVDGVTSTALVTDVLAEKNIDSMHHLPDRFSEGYGLNCAGIEALAEQGVELLLTVDCGITNIQEVTRAKELGMTVVVSDHHLPGKELPPADAIVDPRCADCPCADLAGVGVAFMLMAAVNALVPPKVDIRKFLDFVALGTIADVVKLRGQNRVLVKNGLLLLGEAKRPGIAALKEVSKYAPTAALGAGQVGFGLAPRINAAGRIGKAEDALTLLLSKNYSTARPIAAQLDDLNTERRATEDSILQEALTQAESQSKNRLGLVLYHPDWHAGVIGIVASRIVEAFYRPTLILTKEGDHLKGSGRSTHEFHLYDGLTECSELLLGFGGHKQAAGMSLDENKLPALRDAFDKAVRKQCGDSPLTATLLTDGELPFAEIDFTLLKELELLQPFGPGNAEPVFVSPPVKVERRSVFGKNHIKLDLLDEQSGIRQSAKAWRQAENILPGIQGRSIRIAFTPRIDRYRGTARIDLYIKDWKEI</sequence>
<dbReference type="EMBL" id="FUYA01000007">
    <property type="protein sequence ID" value="SKA76234.1"/>
    <property type="molecule type" value="Genomic_DNA"/>
</dbReference>
<keyword evidence="10" id="KW-1185">Reference proteome</keyword>